<keyword evidence="1" id="KW-0175">Coiled coil</keyword>
<organism evidence="2">
    <name type="scientific">viral metagenome</name>
    <dbReference type="NCBI Taxonomy" id="1070528"/>
    <lineage>
        <taxon>unclassified sequences</taxon>
        <taxon>metagenomes</taxon>
        <taxon>organismal metagenomes</taxon>
    </lineage>
</organism>
<name>A0A6C0H1W7_9ZZZZ</name>
<dbReference type="AlphaFoldDB" id="A0A6C0H1W7"/>
<feature type="coiled-coil region" evidence="1">
    <location>
        <begin position="281"/>
        <end position="308"/>
    </location>
</feature>
<protein>
    <submittedName>
        <fullName evidence="2">Uncharacterized protein</fullName>
    </submittedName>
</protein>
<dbReference type="EMBL" id="MN739838">
    <property type="protein sequence ID" value="QHT74135.1"/>
    <property type="molecule type" value="Genomic_DNA"/>
</dbReference>
<evidence type="ECO:0000313" key="2">
    <source>
        <dbReference type="EMBL" id="QHT74135.1"/>
    </source>
</evidence>
<evidence type="ECO:0000256" key="1">
    <source>
        <dbReference type="SAM" id="Coils"/>
    </source>
</evidence>
<feature type="coiled-coil region" evidence="1">
    <location>
        <begin position="108"/>
        <end position="222"/>
    </location>
</feature>
<accession>A0A6C0H1W7</accession>
<reference evidence="2" key="1">
    <citation type="journal article" date="2020" name="Nature">
        <title>Giant virus diversity and host interactions through global metagenomics.</title>
        <authorList>
            <person name="Schulz F."/>
            <person name="Roux S."/>
            <person name="Paez-Espino D."/>
            <person name="Jungbluth S."/>
            <person name="Walsh D.A."/>
            <person name="Denef V.J."/>
            <person name="McMahon K.D."/>
            <person name="Konstantinidis K.T."/>
            <person name="Eloe-Fadrosh E.A."/>
            <person name="Kyrpides N.C."/>
            <person name="Woyke T."/>
        </authorList>
    </citation>
    <scope>NUCLEOTIDE SEQUENCE</scope>
    <source>
        <strain evidence="2">GVMAG-M-3300023179-4</strain>
    </source>
</reference>
<proteinExistence type="predicted"/>
<sequence length="406" mass="49123">MFNFFYKYNIYMSFLKYSEEELASVKLVANPRFIEGEPAINRAREHGYDIPKEPIPPEIDIKIDYRGKKAKEINAIKARNKDYLSNRNRIIKEWDNFNRALILSRSELEKEARERELHMREVAEAKRAEEARRIEEVKRVEEFRRKKESEIKYKLENWMSIKLKKEAELDEIKIELEKEKDKKNMIKISELTSKISSLNREIKELRKIGDKEESKKMELERKRIIENIEGLYSHSKKIKESYFPMIYEKVKNLMSKFKENVKILLEINPKNEEVRPELLKNKEYLENKEILKTEYKKLRQIRKLLKEKRKDINKIWSKIEILYLNKRNPDILNIEENSYKIKEIINLFHIEEIDTISKCFYESYDNIIRIGNGNVKTSKDGSIPDSFYQKYLKYKLKYLDLKKLIK</sequence>